<keyword evidence="1" id="KW-0812">Transmembrane</keyword>
<dbReference type="EMBL" id="VWRS01000009">
    <property type="protein sequence ID" value="KAA5822378.1"/>
    <property type="molecule type" value="Genomic_DNA"/>
</dbReference>
<dbReference type="OrthoDB" id="1352552at2"/>
<evidence type="ECO:0000259" key="2">
    <source>
        <dbReference type="Pfam" id="PF14317"/>
    </source>
</evidence>
<accession>A0A5M7B260</accession>
<dbReference type="AlphaFoldDB" id="A0A5M7B260"/>
<dbReference type="EMBL" id="VMBF01000009">
    <property type="protein sequence ID" value="TSJ73528.1"/>
    <property type="molecule type" value="Genomic_DNA"/>
</dbReference>
<gene>
    <name evidence="3" type="ORF">F2B50_14620</name>
    <name evidence="4" type="ORF">FPF71_14620</name>
</gene>
<evidence type="ECO:0000256" key="1">
    <source>
        <dbReference type="SAM" id="Phobius"/>
    </source>
</evidence>
<evidence type="ECO:0000313" key="6">
    <source>
        <dbReference type="Proteomes" id="UP000322315"/>
    </source>
</evidence>
<feature type="transmembrane region" description="Helical" evidence="1">
    <location>
        <begin position="51"/>
        <end position="70"/>
    </location>
</feature>
<reference evidence="4 5" key="2">
    <citation type="submission" date="2019-07" db="EMBL/GenBank/DDBJ databases">
        <title>Algibacter marinivivus sp. nov., isolated from the surface of a marine red alga.</title>
        <authorList>
            <person name="Zhong X."/>
            <person name="Xu W."/>
            <person name="Zhang Y."/>
            <person name="Zhang Q."/>
            <person name="Du Z."/>
        </authorList>
    </citation>
    <scope>NUCLEOTIDE SEQUENCE [LARGE SCALE GENOMIC DNA]</scope>
    <source>
        <strain evidence="4 5">RU-4-M-4</strain>
    </source>
</reference>
<dbReference type="Proteomes" id="UP000322315">
    <property type="component" value="Unassembled WGS sequence"/>
</dbReference>
<proteinExistence type="predicted"/>
<keyword evidence="1" id="KW-0472">Membrane</keyword>
<comment type="caution">
    <text evidence="3">The sequence shown here is derived from an EMBL/GenBank/DDBJ whole genome shotgun (WGS) entry which is preliminary data.</text>
</comment>
<dbReference type="RefSeq" id="WP_144117599.1">
    <property type="nucleotide sequence ID" value="NZ_JACHGE010000007.1"/>
</dbReference>
<evidence type="ECO:0000313" key="3">
    <source>
        <dbReference type="EMBL" id="KAA5822378.1"/>
    </source>
</evidence>
<evidence type="ECO:0000313" key="5">
    <source>
        <dbReference type="Proteomes" id="UP000315145"/>
    </source>
</evidence>
<dbReference type="InterPro" id="IPR025588">
    <property type="entry name" value="YcxB-like_C"/>
</dbReference>
<dbReference type="Proteomes" id="UP000315145">
    <property type="component" value="Unassembled WGS sequence"/>
</dbReference>
<feature type="domain" description="YcxB-like C-terminal" evidence="2">
    <location>
        <begin position="88"/>
        <end position="149"/>
    </location>
</feature>
<reference evidence="3 6" key="1">
    <citation type="journal article" date="2015" name="Int. J. Syst. Evol. Microbiol.">
        <title>Algibacter amylolyticus sp. nov., isolated from intertidal sediment.</title>
        <authorList>
            <person name="Zhang D.C."/>
            <person name="Wu J."/>
            <person name="Neuner K."/>
            <person name="Yao J."/>
            <person name="Margesin R."/>
        </authorList>
    </citation>
    <scope>NUCLEOTIDE SEQUENCE [LARGE SCALE GENOMIC DNA]</scope>
    <source>
        <strain evidence="3 6">RU-4-M-4</strain>
    </source>
</reference>
<feature type="transmembrane region" description="Helical" evidence="1">
    <location>
        <begin position="27"/>
        <end position="45"/>
    </location>
</feature>
<name>A0A5M7B260_9FLAO</name>
<dbReference type="Pfam" id="PF14317">
    <property type="entry name" value="YcxB"/>
    <property type="match status" value="1"/>
</dbReference>
<sequence>MIETKAFSLTKENYYKIVLLTRFKKSWWLYLIMILIAIFNLPKFGNDSFSTFFIIFSFAYPFIISIYLYFWTGSKDHKPIFSKTTLSFNNEYLLFKRAGNESKLVANSIQKAVSKNNYWLIYIAKNQFIYVPKQIFYNVNDLEAFSKLIKQNL</sequence>
<keyword evidence="1" id="KW-1133">Transmembrane helix</keyword>
<protein>
    <submittedName>
        <fullName evidence="3">YcxB family protein</fullName>
    </submittedName>
</protein>
<keyword evidence="5" id="KW-1185">Reference proteome</keyword>
<reference evidence="3" key="3">
    <citation type="submission" date="2019-09" db="EMBL/GenBank/DDBJ databases">
        <authorList>
            <person name="Zhang D.-C."/>
        </authorList>
    </citation>
    <scope>NUCLEOTIDE SEQUENCE</scope>
    <source>
        <strain evidence="3">RU-4-M-4</strain>
    </source>
</reference>
<evidence type="ECO:0000313" key="4">
    <source>
        <dbReference type="EMBL" id="TSJ73528.1"/>
    </source>
</evidence>
<organism evidence="3 6">
    <name type="scientific">Algibacter amylolyticus</name>
    <dbReference type="NCBI Taxonomy" id="1608400"/>
    <lineage>
        <taxon>Bacteria</taxon>
        <taxon>Pseudomonadati</taxon>
        <taxon>Bacteroidota</taxon>
        <taxon>Flavobacteriia</taxon>
        <taxon>Flavobacteriales</taxon>
        <taxon>Flavobacteriaceae</taxon>
        <taxon>Algibacter</taxon>
    </lineage>
</organism>